<keyword evidence="2 3" id="KW-0274">FAD</keyword>
<sequence length="368" mass="42698">MPAEQIHPRFNFPTDLEAIRERVAAIDPPRYRKTRNQLDGDVTRLSPYFTHGVITLPEVRDAVLERFKKQEASKLLDELLWREFFQRVHEALGEAIFEDVREEQADVRADGVPRAVLDADSGVDVLDDSVRALIETGYVHNHARMYLASTVCNVAHCYWRRGADWFFYHLLDGDLASNTLNWQWCAGSFSHKKYWANQDNMNRFSGHRQRGTFLDYSYEELVERPVPEIVDHTSEPELPVEVPDCEFRGLTPGRPLLLYHMWNLNPRWRSSEDADRVLVIEPEFLKRHPMSPQRLRFALELAKGIDGLQVFVGDVAELPGLNEAAEIVSVKHPTTQRWPGRHEDREWLYPHVSGYFPSFSKFRKACAS</sequence>
<name>A0A517R3N9_9PLAN</name>
<dbReference type="Gene3D" id="1.10.579.10">
    <property type="entry name" value="DNA Cyclobutane Dipyrimidine Photolyase, subunit A, domain 3"/>
    <property type="match status" value="1"/>
</dbReference>
<evidence type="ECO:0000259" key="4">
    <source>
        <dbReference type="Pfam" id="PF03441"/>
    </source>
</evidence>
<evidence type="ECO:0000256" key="3">
    <source>
        <dbReference type="PIRSR" id="PIRSR602081-1"/>
    </source>
</evidence>
<organism evidence="5 6">
    <name type="scientific">Stratiformator vulcanicus</name>
    <dbReference type="NCBI Taxonomy" id="2527980"/>
    <lineage>
        <taxon>Bacteria</taxon>
        <taxon>Pseudomonadati</taxon>
        <taxon>Planctomycetota</taxon>
        <taxon>Planctomycetia</taxon>
        <taxon>Planctomycetales</taxon>
        <taxon>Planctomycetaceae</taxon>
        <taxon>Stratiformator</taxon>
    </lineage>
</organism>
<dbReference type="GO" id="GO:0032922">
    <property type="term" value="P:circadian regulation of gene expression"/>
    <property type="evidence" value="ECO:0007669"/>
    <property type="project" value="TreeGrafter"/>
</dbReference>
<dbReference type="SUPFAM" id="SSF48173">
    <property type="entry name" value="Cryptochrome/photolyase FAD-binding domain"/>
    <property type="match status" value="1"/>
</dbReference>
<evidence type="ECO:0000256" key="1">
    <source>
        <dbReference type="ARBA" id="ARBA00022630"/>
    </source>
</evidence>
<protein>
    <submittedName>
        <fullName evidence="5">Deoxyribodipyrimidine photo-lyase</fullName>
        <ecNumber evidence="5">4.1.99.3</ecNumber>
    </submittedName>
</protein>
<keyword evidence="6" id="KW-1185">Reference proteome</keyword>
<dbReference type="InterPro" id="IPR036134">
    <property type="entry name" value="Crypto/Photolyase_FAD-like_sf"/>
</dbReference>
<dbReference type="GO" id="GO:0071949">
    <property type="term" value="F:FAD binding"/>
    <property type="evidence" value="ECO:0007669"/>
    <property type="project" value="TreeGrafter"/>
</dbReference>
<dbReference type="PANTHER" id="PTHR11455:SF18">
    <property type="entry name" value="SI:CH1073-390K14.1"/>
    <property type="match status" value="1"/>
</dbReference>
<dbReference type="InterPro" id="IPR005101">
    <property type="entry name" value="Cryptochr/Photolyase_FAD-bd"/>
</dbReference>
<dbReference type="GO" id="GO:0043153">
    <property type="term" value="P:entrainment of circadian clock by photoperiod"/>
    <property type="evidence" value="ECO:0007669"/>
    <property type="project" value="TreeGrafter"/>
</dbReference>
<keyword evidence="5" id="KW-0456">Lyase</keyword>
<feature type="binding site" evidence="3">
    <location>
        <begin position="78"/>
        <end position="85"/>
    </location>
    <ligand>
        <name>FAD</name>
        <dbReference type="ChEBI" id="CHEBI:57692"/>
    </ligand>
</feature>
<evidence type="ECO:0000313" key="5">
    <source>
        <dbReference type="EMBL" id="QDT38467.1"/>
    </source>
</evidence>
<keyword evidence="1 3" id="KW-0285">Flavoprotein</keyword>
<dbReference type="Proteomes" id="UP000317318">
    <property type="component" value="Chromosome"/>
</dbReference>
<reference evidence="5 6" key="1">
    <citation type="submission" date="2019-02" db="EMBL/GenBank/DDBJ databases">
        <title>Deep-cultivation of Planctomycetes and their phenomic and genomic characterization uncovers novel biology.</title>
        <authorList>
            <person name="Wiegand S."/>
            <person name="Jogler M."/>
            <person name="Boedeker C."/>
            <person name="Pinto D."/>
            <person name="Vollmers J."/>
            <person name="Rivas-Marin E."/>
            <person name="Kohn T."/>
            <person name="Peeters S.H."/>
            <person name="Heuer A."/>
            <person name="Rast P."/>
            <person name="Oberbeckmann S."/>
            <person name="Bunk B."/>
            <person name="Jeske O."/>
            <person name="Meyerdierks A."/>
            <person name="Storesund J.E."/>
            <person name="Kallscheuer N."/>
            <person name="Luecker S."/>
            <person name="Lage O.M."/>
            <person name="Pohl T."/>
            <person name="Merkel B.J."/>
            <person name="Hornburger P."/>
            <person name="Mueller R.-W."/>
            <person name="Bruemmer F."/>
            <person name="Labrenz M."/>
            <person name="Spormann A.M."/>
            <person name="Op den Camp H."/>
            <person name="Overmann J."/>
            <person name="Amann R."/>
            <person name="Jetten M.S.M."/>
            <person name="Mascher T."/>
            <person name="Medema M.H."/>
            <person name="Devos D.P."/>
            <person name="Kaster A.-K."/>
            <person name="Ovreas L."/>
            <person name="Rohde M."/>
            <person name="Galperin M.Y."/>
            <person name="Jogler C."/>
        </authorList>
    </citation>
    <scope>NUCLEOTIDE SEQUENCE [LARGE SCALE GENOMIC DNA]</scope>
    <source>
        <strain evidence="5 6">Pan189</strain>
    </source>
</reference>
<dbReference type="KEGG" id="svp:Pan189_28610"/>
<dbReference type="AlphaFoldDB" id="A0A517R3N9"/>
<dbReference type="PANTHER" id="PTHR11455">
    <property type="entry name" value="CRYPTOCHROME"/>
    <property type="match status" value="1"/>
</dbReference>
<dbReference type="GO" id="GO:0003904">
    <property type="term" value="F:deoxyribodipyrimidine photo-lyase activity"/>
    <property type="evidence" value="ECO:0007669"/>
    <property type="project" value="UniProtKB-EC"/>
</dbReference>
<feature type="binding site" evidence="3">
    <location>
        <begin position="43"/>
        <end position="46"/>
    </location>
    <ligand>
        <name>FAD</name>
        <dbReference type="ChEBI" id="CHEBI:57692"/>
    </ligand>
</feature>
<dbReference type="Pfam" id="PF03441">
    <property type="entry name" value="FAD_binding_7"/>
    <property type="match status" value="1"/>
</dbReference>
<dbReference type="Gene3D" id="1.25.40.80">
    <property type="match status" value="1"/>
</dbReference>
<feature type="domain" description="Cryptochrome/DNA photolyase FAD-binding" evidence="4">
    <location>
        <begin position="76"/>
        <end position="194"/>
    </location>
</feature>
<dbReference type="InterPro" id="IPR002081">
    <property type="entry name" value="Cryptochrome/DNA_photolyase_1"/>
</dbReference>
<dbReference type="OrthoDB" id="9772484at2"/>
<evidence type="ECO:0000256" key="2">
    <source>
        <dbReference type="ARBA" id="ARBA00022827"/>
    </source>
</evidence>
<dbReference type="GO" id="GO:0005737">
    <property type="term" value="C:cytoplasm"/>
    <property type="evidence" value="ECO:0007669"/>
    <property type="project" value="TreeGrafter"/>
</dbReference>
<dbReference type="EC" id="4.1.99.3" evidence="5"/>
<evidence type="ECO:0000313" key="6">
    <source>
        <dbReference type="Proteomes" id="UP000317318"/>
    </source>
</evidence>
<dbReference type="RefSeq" id="WP_145364571.1">
    <property type="nucleotide sequence ID" value="NZ_CP036268.1"/>
</dbReference>
<dbReference type="GO" id="GO:0003677">
    <property type="term" value="F:DNA binding"/>
    <property type="evidence" value="ECO:0007669"/>
    <property type="project" value="TreeGrafter"/>
</dbReference>
<feature type="binding site" evidence="3">
    <location>
        <position position="31"/>
    </location>
    <ligand>
        <name>FAD</name>
        <dbReference type="ChEBI" id="CHEBI:57692"/>
    </ligand>
</feature>
<dbReference type="EMBL" id="CP036268">
    <property type="protein sequence ID" value="QDT38467.1"/>
    <property type="molecule type" value="Genomic_DNA"/>
</dbReference>
<comment type="cofactor">
    <cofactor evidence="3">
        <name>FAD</name>
        <dbReference type="ChEBI" id="CHEBI:57692"/>
    </cofactor>
    <text evidence="3">Binds 1 FAD per subunit.</text>
</comment>
<proteinExistence type="predicted"/>
<gene>
    <name evidence="5" type="primary">phr</name>
    <name evidence="5" type="ORF">Pan189_28610</name>
</gene>
<feature type="binding site" evidence="3">
    <location>
        <begin position="172"/>
        <end position="174"/>
    </location>
    <ligand>
        <name>FAD</name>
        <dbReference type="ChEBI" id="CHEBI:57692"/>
    </ligand>
</feature>
<accession>A0A517R3N9</accession>